<keyword evidence="4 7" id="KW-0560">Oxidoreductase</keyword>
<dbReference type="FunFam" id="1.10.630.10:FF:000018">
    <property type="entry name" value="Cytochrome P450 monooxygenase"/>
    <property type="match status" value="1"/>
</dbReference>
<evidence type="ECO:0000313" key="9">
    <source>
        <dbReference type="Proteomes" id="UP000620156"/>
    </source>
</evidence>
<dbReference type="SUPFAM" id="SSF48264">
    <property type="entry name" value="Cytochrome P450"/>
    <property type="match status" value="1"/>
</dbReference>
<dbReference type="InterPro" id="IPR017972">
    <property type="entry name" value="Cyt_P450_CS"/>
</dbReference>
<sequence>MPSHSDSAAVTCPFDFGQGLDFDPSLTDLMAHGSLPRVRLPYGDAAAWLVTGFEEVRQVTTDHRFSRAAVVGSDYPRMTPEPIVSPESINVIDPPDSSRLRHLAARAFTPHHVERMRQDIVALADALLDGMAGQGPPADLVRHLSDPLPQHTIFDVLGISRDDRPVLQGYAHDLLATGPDSGRTAAAAKAELRRYFEELVRRRRRSPGTDVISVLATAPEGADALDDAELAVMALTLMLSGQDTATVEISDIVYVLLTRPEVMRHVRERPGTLPDVIDELLRVIPFRKGVGIPRVALEDVELGGALIRAGDFVHVSYLTANRDPEHFPEPDVIAPDRPSAPHMTFGWGGHRCIGAPLAVAELEVAVGRLLERFPGLRLAVPPEEVRWDTETIRRFPLELPVAW</sequence>
<dbReference type="GO" id="GO:0004497">
    <property type="term" value="F:monooxygenase activity"/>
    <property type="evidence" value="ECO:0007669"/>
    <property type="project" value="UniProtKB-KW"/>
</dbReference>
<keyword evidence="6 7" id="KW-0503">Monooxygenase</keyword>
<gene>
    <name evidence="8" type="primary">cyp158a1</name>
    <name evidence="8" type="ORF">GCM10010145_26150</name>
</gene>
<accession>A0A918EQ45</accession>
<evidence type="ECO:0000256" key="1">
    <source>
        <dbReference type="ARBA" id="ARBA00010617"/>
    </source>
</evidence>
<evidence type="ECO:0000256" key="4">
    <source>
        <dbReference type="ARBA" id="ARBA00023002"/>
    </source>
</evidence>
<keyword evidence="3 7" id="KW-0479">Metal-binding</keyword>
<dbReference type="EMBL" id="BMQK01000004">
    <property type="protein sequence ID" value="GGQ55220.1"/>
    <property type="molecule type" value="Genomic_DNA"/>
</dbReference>
<dbReference type="InterPro" id="IPR036396">
    <property type="entry name" value="Cyt_P450_sf"/>
</dbReference>
<dbReference type="InterPro" id="IPR002397">
    <property type="entry name" value="Cyt_P450_B"/>
</dbReference>
<dbReference type="PROSITE" id="PS00086">
    <property type="entry name" value="CYTOCHROME_P450"/>
    <property type="match status" value="1"/>
</dbReference>
<dbReference type="PRINTS" id="PR00385">
    <property type="entry name" value="P450"/>
</dbReference>
<name>A0A918EQ45_9ACTN</name>
<dbReference type="Pfam" id="PF00067">
    <property type="entry name" value="p450"/>
    <property type="match status" value="1"/>
</dbReference>
<dbReference type="GO" id="GO:0005506">
    <property type="term" value="F:iron ion binding"/>
    <property type="evidence" value="ECO:0007669"/>
    <property type="project" value="InterPro"/>
</dbReference>
<proteinExistence type="inferred from homology"/>
<comment type="similarity">
    <text evidence="1 7">Belongs to the cytochrome P450 family.</text>
</comment>
<evidence type="ECO:0000313" key="8">
    <source>
        <dbReference type="EMBL" id="GGQ55220.1"/>
    </source>
</evidence>
<dbReference type="AlphaFoldDB" id="A0A918EQ45"/>
<evidence type="ECO:0000256" key="5">
    <source>
        <dbReference type="ARBA" id="ARBA00023004"/>
    </source>
</evidence>
<keyword evidence="2 7" id="KW-0349">Heme</keyword>
<dbReference type="PRINTS" id="PR00359">
    <property type="entry name" value="BP450"/>
</dbReference>
<reference evidence="8" key="1">
    <citation type="journal article" date="2014" name="Int. J. Syst. Evol. Microbiol.">
        <title>Complete genome sequence of Corynebacterium casei LMG S-19264T (=DSM 44701T), isolated from a smear-ripened cheese.</title>
        <authorList>
            <consortium name="US DOE Joint Genome Institute (JGI-PGF)"/>
            <person name="Walter F."/>
            <person name="Albersmeier A."/>
            <person name="Kalinowski J."/>
            <person name="Ruckert C."/>
        </authorList>
    </citation>
    <scope>NUCLEOTIDE SEQUENCE</scope>
    <source>
        <strain evidence="8">JCM 3131</strain>
    </source>
</reference>
<reference evidence="8" key="2">
    <citation type="submission" date="2020-09" db="EMBL/GenBank/DDBJ databases">
        <authorList>
            <person name="Sun Q."/>
            <person name="Ohkuma M."/>
        </authorList>
    </citation>
    <scope>NUCLEOTIDE SEQUENCE</scope>
    <source>
        <strain evidence="8">JCM 3131</strain>
    </source>
</reference>
<dbReference type="Gene3D" id="1.10.630.10">
    <property type="entry name" value="Cytochrome P450"/>
    <property type="match status" value="1"/>
</dbReference>
<dbReference type="PANTHER" id="PTHR46696">
    <property type="entry name" value="P450, PUTATIVE (EUROFUNG)-RELATED"/>
    <property type="match status" value="1"/>
</dbReference>
<comment type="caution">
    <text evidence="8">The sequence shown here is derived from an EMBL/GenBank/DDBJ whole genome shotgun (WGS) entry which is preliminary data.</text>
</comment>
<keyword evidence="5 7" id="KW-0408">Iron</keyword>
<evidence type="ECO:0000256" key="2">
    <source>
        <dbReference type="ARBA" id="ARBA00022617"/>
    </source>
</evidence>
<dbReference type="PANTHER" id="PTHR46696:SF1">
    <property type="entry name" value="CYTOCHROME P450 YJIB-RELATED"/>
    <property type="match status" value="1"/>
</dbReference>
<dbReference type="GO" id="GO:0016705">
    <property type="term" value="F:oxidoreductase activity, acting on paired donors, with incorporation or reduction of molecular oxygen"/>
    <property type="evidence" value="ECO:0007669"/>
    <property type="project" value="InterPro"/>
</dbReference>
<dbReference type="CDD" id="cd11031">
    <property type="entry name" value="Cyp158A-like"/>
    <property type="match status" value="1"/>
</dbReference>
<evidence type="ECO:0000256" key="6">
    <source>
        <dbReference type="ARBA" id="ARBA00023033"/>
    </source>
</evidence>
<protein>
    <submittedName>
        <fullName evidence="8">Biflaviolin synthase CYP158A1</fullName>
    </submittedName>
</protein>
<organism evidence="8 9">
    <name type="scientific">Streptomyces ruber</name>
    <dbReference type="NCBI Taxonomy" id="83378"/>
    <lineage>
        <taxon>Bacteria</taxon>
        <taxon>Bacillati</taxon>
        <taxon>Actinomycetota</taxon>
        <taxon>Actinomycetes</taxon>
        <taxon>Kitasatosporales</taxon>
        <taxon>Streptomycetaceae</taxon>
        <taxon>Streptomyces</taxon>
    </lineage>
</organism>
<keyword evidence="9" id="KW-1185">Reference proteome</keyword>
<dbReference type="InterPro" id="IPR001128">
    <property type="entry name" value="Cyt_P450"/>
</dbReference>
<dbReference type="RefSeq" id="WP_189216924.1">
    <property type="nucleotide sequence ID" value="NZ_BMQK01000004.1"/>
</dbReference>
<dbReference type="GO" id="GO:0020037">
    <property type="term" value="F:heme binding"/>
    <property type="evidence" value="ECO:0007669"/>
    <property type="project" value="InterPro"/>
</dbReference>
<evidence type="ECO:0000256" key="7">
    <source>
        <dbReference type="RuleBase" id="RU000461"/>
    </source>
</evidence>
<dbReference type="Proteomes" id="UP000620156">
    <property type="component" value="Unassembled WGS sequence"/>
</dbReference>
<evidence type="ECO:0000256" key="3">
    <source>
        <dbReference type="ARBA" id="ARBA00022723"/>
    </source>
</evidence>